<dbReference type="STRING" id="546271.Selsp_0654"/>
<evidence type="ECO:0008006" key="6">
    <source>
        <dbReference type="Google" id="ProtNLM"/>
    </source>
</evidence>
<keyword evidence="5" id="KW-1185">Reference proteome</keyword>
<evidence type="ECO:0000313" key="4">
    <source>
        <dbReference type="Proteomes" id="UP000003505"/>
    </source>
</evidence>
<evidence type="ECO:0000313" key="2">
    <source>
        <dbReference type="EMBL" id="AEB99623.1"/>
    </source>
</evidence>
<dbReference type="OrthoDB" id="9809365at2"/>
<feature type="chain" id="PRO_5038327955" description="Lipoprotein" evidence="1">
    <location>
        <begin position="27"/>
        <end position="278"/>
    </location>
</feature>
<dbReference type="EMBL" id="CP002637">
    <property type="protein sequence ID" value="AEB99623.1"/>
    <property type="molecule type" value="Genomic_DNA"/>
</dbReference>
<sequence length="278" mass="30704">MAMVCRTRLFSLLLFVVLLFSFSGCANTSQSEADYKKEATFIEDVENFAKQPDAFKGKKIQTVLTVFNAVTKGKDVTVYAAQNLMNVQSGNIFMLHYTLKDGENPLKNGDLIRFFGEYKQTADSKEAVPGQTVRVLECDAQYIIHPMWQPLAVSSLHTATVNVANEQGNTTLEIHFGHGKFLADGIELPKGTLSIRETRLGYGMFDPIPFQGKILDDGNGSFTAENGASFSVTIEHKQGKWTTNEATTLQTHGGKTLENLEGKVMTRTIPAGTYEMKL</sequence>
<organism evidence="3 4">
    <name type="scientific">Selenomonas sputigena (strain ATCC 35185 / DSM 20758 / CCUG 44933 / VPI D19B-28)</name>
    <dbReference type="NCBI Taxonomy" id="546271"/>
    <lineage>
        <taxon>Bacteria</taxon>
        <taxon>Bacillati</taxon>
        <taxon>Bacillota</taxon>
        <taxon>Negativicutes</taxon>
        <taxon>Selenomonadales</taxon>
        <taxon>Selenomonadaceae</taxon>
        <taxon>Selenomonas</taxon>
    </lineage>
</organism>
<dbReference type="PROSITE" id="PS51257">
    <property type="entry name" value="PROKAR_LIPOPROTEIN"/>
    <property type="match status" value="1"/>
</dbReference>
<evidence type="ECO:0000313" key="5">
    <source>
        <dbReference type="Proteomes" id="UP000011124"/>
    </source>
</evidence>
<reference evidence="2 5" key="2">
    <citation type="submission" date="2011-04" db="EMBL/GenBank/DDBJ databases">
        <title>The complete genome of Selenomonas sputigena DSM 20758.</title>
        <authorList>
            <consortium name="US DOE Joint Genome Institute (JGI-PGF)"/>
            <person name="Lucas S."/>
            <person name="Copeland A."/>
            <person name="Lapidus A."/>
            <person name="Bruce D."/>
            <person name="Goodwin L."/>
            <person name="Pitluck S."/>
            <person name="Peters L."/>
            <person name="Kyrpides N."/>
            <person name="Mavromatis K."/>
            <person name="Ivanova N."/>
            <person name="Ovchinnikova G."/>
            <person name="Teshima H."/>
            <person name="Detter J.C."/>
            <person name="Tapia R."/>
            <person name="Han C."/>
            <person name="Land M."/>
            <person name="Hauser L."/>
            <person name="Markowitz V."/>
            <person name="Cheng J.-F."/>
            <person name="Hugenholtz P."/>
            <person name="Woyke T."/>
            <person name="Wu D."/>
            <person name="Gronow S."/>
            <person name="Wellnitz S."/>
            <person name="Schneider S."/>
            <person name="Klenk H.-P."/>
            <person name="Eisen J.A."/>
        </authorList>
    </citation>
    <scope>NUCLEOTIDE SEQUENCE [LARGE SCALE GENOMIC DNA]</scope>
    <source>
        <strain evidence="2">ATCC 35185</strain>
        <strain evidence="5">ATCC 35185 / DSM 20758 / VPI D19B-28</strain>
    </source>
</reference>
<dbReference type="Proteomes" id="UP000003505">
    <property type="component" value="Unassembled WGS sequence"/>
</dbReference>
<proteinExistence type="predicted"/>
<evidence type="ECO:0000313" key="3">
    <source>
        <dbReference type="EMBL" id="EEX76774.1"/>
    </source>
</evidence>
<dbReference type="AlphaFoldDB" id="C9LWM6"/>
<dbReference type="HOGENOM" id="CLU_1000753_0_0_9"/>
<protein>
    <recommendedName>
        <fullName evidence="6">Lipoprotein</fullName>
    </recommendedName>
</protein>
<name>C9LWM6_SELS3</name>
<gene>
    <name evidence="2" type="ordered locus">Selsp_0654</name>
    <name evidence="3" type="ORF">SELSPUOL_01881</name>
</gene>
<dbReference type="RefSeq" id="WP_006193183.1">
    <property type="nucleotide sequence ID" value="NC_015437.1"/>
</dbReference>
<feature type="signal peptide" evidence="1">
    <location>
        <begin position="1"/>
        <end position="26"/>
    </location>
</feature>
<dbReference type="Proteomes" id="UP000011124">
    <property type="component" value="Chromosome"/>
</dbReference>
<keyword evidence="1" id="KW-0732">Signal</keyword>
<reference evidence="3 4" key="1">
    <citation type="submission" date="2009-09" db="EMBL/GenBank/DDBJ databases">
        <authorList>
            <person name="Weinstock G."/>
            <person name="Sodergren E."/>
            <person name="Clifton S."/>
            <person name="Fulton L."/>
            <person name="Fulton B."/>
            <person name="Courtney L."/>
            <person name="Fronick C."/>
            <person name="Harrison M."/>
            <person name="Strong C."/>
            <person name="Farmer C."/>
            <person name="Delahaunty K."/>
            <person name="Markovic C."/>
            <person name="Hall O."/>
            <person name="Minx P."/>
            <person name="Tomlinson C."/>
            <person name="Mitreva M."/>
            <person name="Nelson J."/>
            <person name="Hou S."/>
            <person name="Wollam A."/>
            <person name="Pepin K.H."/>
            <person name="Johnson M."/>
            <person name="Bhonagiri V."/>
            <person name="Nash W.E."/>
            <person name="Warren W."/>
            <person name="Chinwalla A."/>
            <person name="Mardis E.R."/>
            <person name="Wilson R.K."/>
        </authorList>
    </citation>
    <scope>NUCLEOTIDE SEQUENCE [LARGE SCALE GENOMIC DNA]</scope>
    <source>
        <strain evidence="3">ATCC 35185</strain>
        <strain evidence="4">ATCC 35185 / DSM 20758 / VPI D19B-28</strain>
    </source>
</reference>
<accession>C9LWM6</accession>
<evidence type="ECO:0000256" key="1">
    <source>
        <dbReference type="SAM" id="SignalP"/>
    </source>
</evidence>
<dbReference type="EMBL" id="ACKP02000044">
    <property type="protein sequence ID" value="EEX76774.1"/>
    <property type="molecule type" value="Genomic_DNA"/>
</dbReference>
<dbReference type="KEGG" id="ssg:Selsp_0654"/>